<dbReference type="PANTHER" id="PTHR30627:SF1">
    <property type="entry name" value="PEPTIDOGLYCAN D,D-TRANSPEPTIDASE FTSI"/>
    <property type="match status" value="1"/>
</dbReference>
<sequence length="768" mass="84533">MRIKLAGIFFVVLLALLCLIIGITVINAKEGDRYTKIVLSQSQEQYSNTEVRFQRGSITDRNGNILAYSEKIYTLVMDCNAMNYTDEKNEQPYRDNTIDAVESFFGVSREKMEALLDDPETSSSMYQPLKYEISLEEKRAFEESIEVPETEEEQKELGKDEVARRRSIQGVYFEENYKRIYPLNSLACDVIGFADDDDVASWGLEGYYNSTLSGAKGRKYGYFNEDSSLDQNIIDPVDGKNLTTTLDTTIQEITEKYIEAFNEALKGGPLKYSEVLHEGEKEEKTLVMEEKGAENIGVIVADPNNGEVLAMASSDPYDLNEPRDLTGIFSDKLIKSLNDADMTEAYFNLWGNFCISDNFELGSVFKPVTVASALESGAVTTEDTYLCDGGEQIGTDYVKCAVWPDAHGTETLGEVIQNSCNDGTMAVARAMGAEEFLTYQKKFNFGSQTGIDLPGEAAGLLFGDDMKAIELQTSGFGQGFTATMIQEVAAISAVINGGTYYQPHLVKEITDSDGKVAESITPTVLKEVISPDVSAEVRKYMGMSVESGTSQSSKVQGYSMGGKTGTAEKLKQTADNKEEGNNVKNYLVSYVGFAPLDDPQVVIYVVVDTPNAENQASSQYAQYIAQAILSEVLPYMNIYPDEEGAGETQLWEGFTGVPKFTDIETDGVSNPRGRTLEDEEEQITEEDQLNDQYSDGISNEDAGYGEDSQETSDYGEDLYGEDGSYLGDSGEDSSYDETSEEQDTGGSRNTRDTVGTQDDGSEEDSDTQ</sequence>
<dbReference type="InterPro" id="IPR005311">
    <property type="entry name" value="PBP_dimer"/>
</dbReference>
<feature type="compositionally biased region" description="Acidic residues" evidence="4">
    <location>
        <begin position="677"/>
        <end position="689"/>
    </location>
</feature>
<proteinExistence type="inferred from homology"/>
<feature type="compositionally biased region" description="Acidic residues" evidence="4">
    <location>
        <begin position="703"/>
        <end position="720"/>
    </location>
</feature>
<dbReference type="Pfam" id="PF03717">
    <property type="entry name" value="PBP_dimer"/>
    <property type="match status" value="1"/>
</dbReference>
<evidence type="ECO:0000256" key="4">
    <source>
        <dbReference type="SAM" id="MobiDB-lite"/>
    </source>
</evidence>
<reference evidence="7" key="2">
    <citation type="submission" date="2021-04" db="EMBL/GenBank/DDBJ databases">
        <authorList>
            <person name="Gilroy R."/>
        </authorList>
    </citation>
    <scope>NUCLEOTIDE SEQUENCE</scope>
    <source>
        <strain evidence="7">ChiBcec2-3848</strain>
    </source>
</reference>
<evidence type="ECO:0000313" key="7">
    <source>
        <dbReference type="EMBL" id="HJC63501.1"/>
    </source>
</evidence>
<gene>
    <name evidence="7" type="ORF">H9753_07780</name>
</gene>
<dbReference type="Gene3D" id="3.90.1310.10">
    <property type="entry name" value="Penicillin-binding protein 2a (Domain 2)"/>
    <property type="match status" value="1"/>
</dbReference>
<dbReference type="InterPro" id="IPR001460">
    <property type="entry name" value="PCN-bd_Tpept"/>
</dbReference>
<comment type="similarity">
    <text evidence="2">Belongs to the transpeptidase family.</text>
</comment>
<dbReference type="Proteomes" id="UP000823886">
    <property type="component" value="Unassembled WGS sequence"/>
</dbReference>
<dbReference type="Gene3D" id="3.40.710.10">
    <property type="entry name" value="DD-peptidase/beta-lactamase superfamily"/>
    <property type="match status" value="1"/>
</dbReference>
<protein>
    <submittedName>
        <fullName evidence="7">Cell division protein FtsI</fullName>
    </submittedName>
</protein>
<dbReference type="SUPFAM" id="SSF56601">
    <property type="entry name" value="beta-lactamase/transpeptidase-like"/>
    <property type="match status" value="1"/>
</dbReference>
<evidence type="ECO:0000256" key="2">
    <source>
        <dbReference type="ARBA" id="ARBA00007171"/>
    </source>
</evidence>
<keyword evidence="7" id="KW-0131">Cell cycle</keyword>
<evidence type="ECO:0000313" key="8">
    <source>
        <dbReference type="Proteomes" id="UP000823886"/>
    </source>
</evidence>
<dbReference type="AlphaFoldDB" id="A0A9D2PPV8"/>
<name>A0A9D2PPV8_9FIRM</name>
<evidence type="ECO:0000259" key="5">
    <source>
        <dbReference type="Pfam" id="PF00905"/>
    </source>
</evidence>
<dbReference type="SUPFAM" id="SSF56519">
    <property type="entry name" value="Penicillin binding protein dimerisation domain"/>
    <property type="match status" value="1"/>
</dbReference>
<accession>A0A9D2PPV8</accession>
<dbReference type="InterPro" id="IPR012338">
    <property type="entry name" value="Beta-lactam/transpept-like"/>
</dbReference>
<dbReference type="PANTHER" id="PTHR30627">
    <property type="entry name" value="PEPTIDOGLYCAN D,D-TRANSPEPTIDASE"/>
    <property type="match status" value="1"/>
</dbReference>
<dbReference type="InterPro" id="IPR050515">
    <property type="entry name" value="Beta-lactam/transpept"/>
</dbReference>
<dbReference type="Pfam" id="PF00905">
    <property type="entry name" value="Transpeptidase"/>
    <property type="match status" value="1"/>
</dbReference>
<dbReference type="GO" id="GO:0008658">
    <property type="term" value="F:penicillin binding"/>
    <property type="evidence" value="ECO:0007669"/>
    <property type="project" value="InterPro"/>
</dbReference>
<reference evidence="7" key="1">
    <citation type="journal article" date="2021" name="PeerJ">
        <title>Extensive microbial diversity within the chicken gut microbiome revealed by metagenomics and culture.</title>
        <authorList>
            <person name="Gilroy R."/>
            <person name="Ravi A."/>
            <person name="Getino M."/>
            <person name="Pursley I."/>
            <person name="Horton D.L."/>
            <person name="Alikhan N.F."/>
            <person name="Baker D."/>
            <person name="Gharbi K."/>
            <person name="Hall N."/>
            <person name="Watson M."/>
            <person name="Adriaenssens E.M."/>
            <person name="Foster-Nyarko E."/>
            <person name="Jarju S."/>
            <person name="Secka A."/>
            <person name="Antonio M."/>
            <person name="Oren A."/>
            <person name="Chaudhuri R.R."/>
            <person name="La Ragione R."/>
            <person name="Hildebrand F."/>
            <person name="Pallen M.J."/>
        </authorList>
    </citation>
    <scope>NUCLEOTIDE SEQUENCE</scope>
    <source>
        <strain evidence="7">ChiBcec2-3848</strain>
    </source>
</reference>
<comment type="subcellular location">
    <subcellularLocation>
        <location evidence="1">Membrane</location>
    </subcellularLocation>
</comment>
<organism evidence="7 8">
    <name type="scientific">Candidatus Blautia merdavium</name>
    <dbReference type="NCBI Taxonomy" id="2838494"/>
    <lineage>
        <taxon>Bacteria</taxon>
        <taxon>Bacillati</taxon>
        <taxon>Bacillota</taxon>
        <taxon>Clostridia</taxon>
        <taxon>Lachnospirales</taxon>
        <taxon>Lachnospiraceae</taxon>
        <taxon>Blautia</taxon>
    </lineage>
</organism>
<feature type="compositionally biased region" description="Acidic residues" evidence="4">
    <location>
        <begin position="759"/>
        <end position="768"/>
    </location>
</feature>
<dbReference type="GO" id="GO:0005886">
    <property type="term" value="C:plasma membrane"/>
    <property type="evidence" value="ECO:0007669"/>
    <property type="project" value="TreeGrafter"/>
</dbReference>
<keyword evidence="3" id="KW-0472">Membrane</keyword>
<comment type="caution">
    <text evidence="7">The sequence shown here is derived from an EMBL/GenBank/DDBJ whole genome shotgun (WGS) entry which is preliminary data.</text>
</comment>
<feature type="domain" description="Penicillin-binding protein transpeptidase" evidence="5">
    <location>
        <begin position="297"/>
        <end position="629"/>
    </location>
</feature>
<dbReference type="InterPro" id="IPR036138">
    <property type="entry name" value="PBP_dimer_sf"/>
</dbReference>
<feature type="compositionally biased region" description="Acidic residues" evidence="4">
    <location>
        <begin position="729"/>
        <end position="743"/>
    </location>
</feature>
<evidence type="ECO:0000256" key="1">
    <source>
        <dbReference type="ARBA" id="ARBA00004370"/>
    </source>
</evidence>
<dbReference type="EMBL" id="DWVZ01000103">
    <property type="protein sequence ID" value="HJC63501.1"/>
    <property type="molecule type" value="Genomic_DNA"/>
</dbReference>
<keyword evidence="7" id="KW-0132">Cell division</keyword>
<feature type="compositionally biased region" description="Polar residues" evidence="4">
    <location>
        <begin position="744"/>
        <end position="758"/>
    </location>
</feature>
<evidence type="ECO:0000259" key="6">
    <source>
        <dbReference type="Pfam" id="PF03717"/>
    </source>
</evidence>
<dbReference type="GO" id="GO:0051301">
    <property type="term" value="P:cell division"/>
    <property type="evidence" value="ECO:0007669"/>
    <property type="project" value="UniProtKB-KW"/>
</dbReference>
<feature type="domain" description="Penicillin-binding protein dimerisation" evidence="6">
    <location>
        <begin position="54"/>
        <end position="222"/>
    </location>
</feature>
<feature type="region of interest" description="Disordered" evidence="4">
    <location>
        <begin position="660"/>
        <end position="768"/>
    </location>
</feature>
<dbReference type="GO" id="GO:0071555">
    <property type="term" value="P:cell wall organization"/>
    <property type="evidence" value="ECO:0007669"/>
    <property type="project" value="TreeGrafter"/>
</dbReference>
<evidence type="ECO:0000256" key="3">
    <source>
        <dbReference type="ARBA" id="ARBA00023136"/>
    </source>
</evidence>